<evidence type="ECO:0000313" key="2">
    <source>
        <dbReference type="Proteomes" id="UP000805193"/>
    </source>
</evidence>
<sequence>LMKKKLVYPRLIESRGADSELTLFINDEITLSLQPADIFPDEFLLQYHEGDTPVKEYIKGADLRKMVYDDKDQRAAVSLDRDNGLRV</sequence>
<comment type="caution">
    <text evidence="1">The sequence shown here is derived from an EMBL/GenBank/DDBJ whole genome shotgun (WGS) entry which is preliminary data.</text>
</comment>
<reference evidence="1 2" key="1">
    <citation type="journal article" date="2020" name="Cell">
        <title>Large-Scale Comparative Analyses of Tick Genomes Elucidate Their Genetic Diversity and Vector Capacities.</title>
        <authorList>
            <consortium name="Tick Genome and Microbiome Consortium (TIGMIC)"/>
            <person name="Jia N."/>
            <person name="Wang J."/>
            <person name="Shi W."/>
            <person name="Du L."/>
            <person name="Sun Y."/>
            <person name="Zhan W."/>
            <person name="Jiang J.F."/>
            <person name="Wang Q."/>
            <person name="Zhang B."/>
            <person name="Ji P."/>
            <person name="Bell-Sakyi L."/>
            <person name="Cui X.M."/>
            <person name="Yuan T.T."/>
            <person name="Jiang B.G."/>
            <person name="Yang W.F."/>
            <person name="Lam T.T."/>
            <person name="Chang Q.C."/>
            <person name="Ding S.J."/>
            <person name="Wang X.J."/>
            <person name="Zhu J.G."/>
            <person name="Ruan X.D."/>
            <person name="Zhao L."/>
            <person name="Wei J.T."/>
            <person name="Ye R.Z."/>
            <person name="Que T.C."/>
            <person name="Du C.H."/>
            <person name="Zhou Y.H."/>
            <person name="Cheng J.X."/>
            <person name="Dai P.F."/>
            <person name="Guo W.B."/>
            <person name="Han X.H."/>
            <person name="Huang E.J."/>
            <person name="Li L.F."/>
            <person name="Wei W."/>
            <person name="Gao Y.C."/>
            <person name="Liu J.Z."/>
            <person name="Shao H.Z."/>
            <person name="Wang X."/>
            <person name="Wang C.C."/>
            <person name="Yang T.C."/>
            <person name="Huo Q.B."/>
            <person name="Li W."/>
            <person name="Chen H.Y."/>
            <person name="Chen S.E."/>
            <person name="Zhou L.G."/>
            <person name="Ni X.B."/>
            <person name="Tian J.H."/>
            <person name="Sheng Y."/>
            <person name="Liu T."/>
            <person name="Pan Y.S."/>
            <person name="Xia L.Y."/>
            <person name="Li J."/>
            <person name="Zhao F."/>
            <person name="Cao W.C."/>
        </authorList>
    </citation>
    <scope>NUCLEOTIDE SEQUENCE [LARGE SCALE GENOMIC DNA]</scope>
    <source>
        <strain evidence="1">Iper-2018</strain>
    </source>
</reference>
<accession>A0AC60Q6N9</accession>
<gene>
    <name evidence="1" type="ORF">HPB47_023564</name>
</gene>
<feature type="non-terminal residue" evidence="1">
    <location>
        <position position="1"/>
    </location>
</feature>
<protein>
    <submittedName>
        <fullName evidence="1">Uncharacterized protein</fullName>
    </submittedName>
</protein>
<feature type="non-terminal residue" evidence="1">
    <location>
        <position position="87"/>
    </location>
</feature>
<dbReference type="EMBL" id="JABSTQ010009404">
    <property type="protein sequence ID" value="KAG0429516.1"/>
    <property type="molecule type" value="Genomic_DNA"/>
</dbReference>
<proteinExistence type="predicted"/>
<organism evidence="1 2">
    <name type="scientific">Ixodes persulcatus</name>
    <name type="common">Taiga tick</name>
    <dbReference type="NCBI Taxonomy" id="34615"/>
    <lineage>
        <taxon>Eukaryota</taxon>
        <taxon>Metazoa</taxon>
        <taxon>Ecdysozoa</taxon>
        <taxon>Arthropoda</taxon>
        <taxon>Chelicerata</taxon>
        <taxon>Arachnida</taxon>
        <taxon>Acari</taxon>
        <taxon>Parasitiformes</taxon>
        <taxon>Ixodida</taxon>
        <taxon>Ixodoidea</taxon>
        <taxon>Ixodidae</taxon>
        <taxon>Ixodinae</taxon>
        <taxon>Ixodes</taxon>
    </lineage>
</organism>
<dbReference type="Proteomes" id="UP000805193">
    <property type="component" value="Unassembled WGS sequence"/>
</dbReference>
<evidence type="ECO:0000313" key="1">
    <source>
        <dbReference type="EMBL" id="KAG0429516.1"/>
    </source>
</evidence>
<keyword evidence="2" id="KW-1185">Reference proteome</keyword>
<name>A0AC60Q6N9_IXOPE</name>